<dbReference type="InterPro" id="IPR038377">
    <property type="entry name" value="Na/Glc_symporter_sf"/>
</dbReference>
<dbReference type="GO" id="GO:0006814">
    <property type="term" value="P:sodium ion transport"/>
    <property type="evidence" value="ECO:0007669"/>
    <property type="project" value="UniProtKB-KW"/>
</dbReference>
<name>A0A0L8FYW1_OCTBM</name>
<gene>
    <name evidence="13" type="ORF">OCBIM_22004574mg</name>
</gene>
<dbReference type="Gene3D" id="1.20.1730.10">
    <property type="entry name" value="Sodium/glucose cotransporter"/>
    <property type="match status" value="1"/>
</dbReference>
<evidence type="ECO:0000313" key="13">
    <source>
        <dbReference type="EMBL" id="KOF69550.1"/>
    </source>
</evidence>
<keyword evidence="3" id="KW-0813">Transport</keyword>
<feature type="transmembrane region" description="Helical" evidence="12">
    <location>
        <begin position="90"/>
        <end position="113"/>
    </location>
</feature>
<dbReference type="InterPro" id="IPR001734">
    <property type="entry name" value="Na/solute_symporter"/>
</dbReference>
<feature type="transmembrane region" description="Helical" evidence="12">
    <location>
        <begin position="60"/>
        <end position="78"/>
    </location>
</feature>
<evidence type="ECO:0000256" key="10">
    <source>
        <dbReference type="ARBA" id="ARBA00023201"/>
    </source>
</evidence>
<comment type="subcellular location">
    <subcellularLocation>
        <location evidence="1">Cell membrane</location>
        <topology evidence="1">Multi-pass membrane protein</topology>
    </subcellularLocation>
</comment>
<feature type="non-terminal residue" evidence="13">
    <location>
        <position position="1"/>
    </location>
</feature>
<comment type="similarity">
    <text evidence="2 11">Belongs to the sodium:solute symporter (SSF) (TC 2.A.21) family.</text>
</comment>
<protein>
    <submittedName>
        <fullName evidence="13">Uncharacterized protein</fullName>
    </submittedName>
</protein>
<proteinExistence type="inferred from homology"/>
<dbReference type="GO" id="GO:0015293">
    <property type="term" value="F:symporter activity"/>
    <property type="evidence" value="ECO:0007669"/>
    <property type="project" value="TreeGrafter"/>
</dbReference>
<evidence type="ECO:0000256" key="3">
    <source>
        <dbReference type="ARBA" id="ARBA00022448"/>
    </source>
</evidence>
<keyword evidence="8" id="KW-0406">Ion transport</keyword>
<keyword evidence="5 12" id="KW-0812">Transmembrane</keyword>
<evidence type="ECO:0000256" key="8">
    <source>
        <dbReference type="ARBA" id="ARBA00023065"/>
    </source>
</evidence>
<keyword evidence="4" id="KW-1003">Cell membrane</keyword>
<dbReference type="InterPro" id="IPR051163">
    <property type="entry name" value="Sodium:Solute_Symporter_SSF"/>
</dbReference>
<accession>A0A0L8FYW1</accession>
<keyword evidence="7" id="KW-0915">Sodium</keyword>
<evidence type="ECO:0000256" key="9">
    <source>
        <dbReference type="ARBA" id="ARBA00023136"/>
    </source>
</evidence>
<evidence type="ECO:0000256" key="1">
    <source>
        <dbReference type="ARBA" id="ARBA00004651"/>
    </source>
</evidence>
<dbReference type="PANTHER" id="PTHR42985:SF2">
    <property type="entry name" value="SODIUM-DEPENDENT MULTIVITAMIN TRANSPORTER"/>
    <property type="match status" value="1"/>
</dbReference>
<dbReference type="PANTHER" id="PTHR42985">
    <property type="entry name" value="SODIUM-COUPLED MONOCARBOXYLATE TRANSPORTER"/>
    <property type="match status" value="1"/>
</dbReference>
<dbReference type="EMBL" id="KQ425367">
    <property type="protein sequence ID" value="KOF69550.1"/>
    <property type="molecule type" value="Genomic_DNA"/>
</dbReference>
<organism evidence="13">
    <name type="scientific">Octopus bimaculoides</name>
    <name type="common">California two-spotted octopus</name>
    <dbReference type="NCBI Taxonomy" id="37653"/>
    <lineage>
        <taxon>Eukaryota</taxon>
        <taxon>Metazoa</taxon>
        <taxon>Spiralia</taxon>
        <taxon>Lophotrochozoa</taxon>
        <taxon>Mollusca</taxon>
        <taxon>Cephalopoda</taxon>
        <taxon>Coleoidea</taxon>
        <taxon>Octopodiformes</taxon>
        <taxon>Octopoda</taxon>
        <taxon>Incirrata</taxon>
        <taxon>Octopodidae</taxon>
        <taxon>Octopus</taxon>
    </lineage>
</organism>
<evidence type="ECO:0000256" key="4">
    <source>
        <dbReference type="ARBA" id="ARBA00022475"/>
    </source>
</evidence>
<evidence type="ECO:0000256" key="12">
    <source>
        <dbReference type="SAM" id="Phobius"/>
    </source>
</evidence>
<dbReference type="Pfam" id="PF00474">
    <property type="entry name" value="SSF"/>
    <property type="match status" value="1"/>
</dbReference>
<evidence type="ECO:0000256" key="11">
    <source>
        <dbReference type="RuleBase" id="RU362091"/>
    </source>
</evidence>
<keyword evidence="10" id="KW-0739">Sodium transport</keyword>
<reference evidence="13" key="1">
    <citation type="submission" date="2015-07" db="EMBL/GenBank/DDBJ databases">
        <title>MeaNS - Measles Nucleotide Surveillance Program.</title>
        <authorList>
            <person name="Tran T."/>
            <person name="Druce J."/>
        </authorList>
    </citation>
    <scope>NUCLEOTIDE SEQUENCE</scope>
    <source>
        <strain evidence="13">UCB-OBI-ISO-001</strain>
        <tissue evidence="13">Gonad</tissue>
    </source>
</reference>
<evidence type="ECO:0000256" key="7">
    <source>
        <dbReference type="ARBA" id="ARBA00023053"/>
    </source>
</evidence>
<sequence length="147" mass="16316">STMGISFLDKDRNTFSPPDYVMFALLLVISASIGIFYAIKDRKKTNTKDFLLAGGNMNPIPVALSLVASFMSAITLLGTPSEMYSYTTMYWYIAISYFFVCGAAAHLFTPVFYRLRVTSVYESFDCGHAGAPPLVEQIDPRTYSLEA</sequence>
<dbReference type="GO" id="GO:0005886">
    <property type="term" value="C:plasma membrane"/>
    <property type="evidence" value="ECO:0007669"/>
    <property type="project" value="UniProtKB-SubCell"/>
</dbReference>
<dbReference type="PROSITE" id="PS50283">
    <property type="entry name" value="NA_SOLUT_SYMP_3"/>
    <property type="match status" value="1"/>
</dbReference>
<evidence type="ECO:0000256" key="2">
    <source>
        <dbReference type="ARBA" id="ARBA00006434"/>
    </source>
</evidence>
<keyword evidence="6 12" id="KW-1133">Transmembrane helix</keyword>
<evidence type="ECO:0000256" key="5">
    <source>
        <dbReference type="ARBA" id="ARBA00022692"/>
    </source>
</evidence>
<keyword evidence="9 12" id="KW-0472">Membrane</keyword>
<dbReference type="AlphaFoldDB" id="A0A0L8FYW1"/>
<evidence type="ECO:0000256" key="6">
    <source>
        <dbReference type="ARBA" id="ARBA00022989"/>
    </source>
</evidence>
<dbReference type="OrthoDB" id="6132759at2759"/>
<feature type="transmembrane region" description="Helical" evidence="12">
    <location>
        <begin position="20"/>
        <end position="39"/>
    </location>
</feature>